<protein>
    <recommendedName>
        <fullName evidence="3">F-box domain-containing protein</fullName>
    </recommendedName>
</protein>
<gene>
    <name evidence="1" type="ORF">FA15DRAFT_757198</name>
</gene>
<evidence type="ECO:0000313" key="2">
    <source>
        <dbReference type="Proteomes" id="UP000307440"/>
    </source>
</evidence>
<dbReference type="EMBL" id="ML210217">
    <property type="protein sequence ID" value="TFK23518.1"/>
    <property type="molecule type" value="Genomic_DNA"/>
</dbReference>
<evidence type="ECO:0008006" key="3">
    <source>
        <dbReference type="Google" id="ProtNLM"/>
    </source>
</evidence>
<reference evidence="1 2" key="1">
    <citation type="journal article" date="2019" name="Nat. Ecol. Evol.">
        <title>Megaphylogeny resolves global patterns of mushroom evolution.</title>
        <authorList>
            <person name="Varga T."/>
            <person name="Krizsan K."/>
            <person name="Foldi C."/>
            <person name="Dima B."/>
            <person name="Sanchez-Garcia M."/>
            <person name="Sanchez-Ramirez S."/>
            <person name="Szollosi G.J."/>
            <person name="Szarkandi J.G."/>
            <person name="Papp V."/>
            <person name="Albert L."/>
            <person name="Andreopoulos W."/>
            <person name="Angelini C."/>
            <person name="Antonin V."/>
            <person name="Barry K.W."/>
            <person name="Bougher N.L."/>
            <person name="Buchanan P."/>
            <person name="Buyck B."/>
            <person name="Bense V."/>
            <person name="Catcheside P."/>
            <person name="Chovatia M."/>
            <person name="Cooper J."/>
            <person name="Damon W."/>
            <person name="Desjardin D."/>
            <person name="Finy P."/>
            <person name="Geml J."/>
            <person name="Haridas S."/>
            <person name="Hughes K."/>
            <person name="Justo A."/>
            <person name="Karasinski D."/>
            <person name="Kautmanova I."/>
            <person name="Kiss B."/>
            <person name="Kocsube S."/>
            <person name="Kotiranta H."/>
            <person name="LaButti K.M."/>
            <person name="Lechner B.E."/>
            <person name="Liimatainen K."/>
            <person name="Lipzen A."/>
            <person name="Lukacs Z."/>
            <person name="Mihaltcheva S."/>
            <person name="Morgado L.N."/>
            <person name="Niskanen T."/>
            <person name="Noordeloos M.E."/>
            <person name="Ohm R.A."/>
            <person name="Ortiz-Santana B."/>
            <person name="Ovrebo C."/>
            <person name="Racz N."/>
            <person name="Riley R."/>
            <person name="Savchenko A."/>
            <person name="Shiryaev A."/>
            <person name="Soop K."/>
            <person name="Spirin V."/>
            <person name="Szebenyi C."/>
            <person name="Tomsovsky M."/>
            <person name="Tulloss R.E."/>
            <person name="Uehling J."/>
            <person name="Grigoriev I.V."/>
            <person name="Vagvolgyi C."/>
            <person name="Papp T."/>
            <person name="Martin F.M."/>
            <person name="Miettinen O."/>
            <person name="Hibbett D.S."/>
            <person name="Nagy L.G."/>
        </authorList>
    </citation>
    <scope>NUCLEOTIDE SEQUENCE [LARGE SCALE GENOMIC DNA]</scope>
    <source>
        <strain evidence="1 2">CBS 121175</strain>
    </source>
</reference>
<evidence type="ECO:0000313" key="1">
    <source>
        <dbReference type="EMBL" id="TFK23518.1"/>
    </source>
</evidence>
<organism evidence="1 2">
    <name type="scientific">Coprinopsis marcescibilis</name>
    <name type="common">Agaric fungus</name>
    <name type="synonym">Psathyrella marcescibilis</name>
    <dbReference type="NCBI Taxonomy" id="230819"/>
    <lineage>
        <taxon>Eukaryota</taxon>
        <taxon>Fungi</taxon>
        <taxon>Dikarya</taxon>
        <taxon>Basidiomycota</taxon>
        <taxon>Agaricomycotina</taxon>
        <taxon>Agaricomycetes</taxon>
        <taxon>Agaricomycetidae</taxon>
        <taxon>Agaricales</taxon>
        <taxon>Agaricineae</taxon>
        <taxon>Psathyrellaceae</taxon>
        <taxon>Coprinopsis</taxon>
    </lineage>
</organism>
<dbReference type="Proteomes" id="UP000307440">
    <property type="component" value="Unassembled WGS sequence"/>
</dbReference>
<proteinExistence type="predicted"/>
<dbReference type="OrthoDB" id="2894696at2759"/>
<keyword evidence="2" id="KW-1185">Reference proteome</keyword>
<sequence>MKDMPMHQLPLELFEVIVDHLPRDRLDNEKDLKTVSLVCSAFRHPCQQRLFSYIQLDRPSETPQSVVLPGRKLLALFEHSPKLARYVQGLEMGDSDGVGWIHQDEDLPRALNVIVQHHNIRHLGLACLNPFSTIPPATKQAIATIFASRSFHSLYLHQTPISVVTWCKPSLTHLELDCIEDTEDDWTDLRPLDGPLGLQFLSVPQGDVAGTIEYLLQPEWIDLQNLKELFVSAKSAGGTAHFESITRLFSACPATLETLWYAMWSLRHAPVGPDGNLFGSVLAKMRAQDLVDFSRFSTLRNITLSNLVVCNTKTRDSILPFVTRLRNLSAPHVVETIRLIVRHGEIGNRPHLYEPPNADHWGQLDLLLTDKLRFARLKCVTIEIQTMGISAGAESLNGLAKARKDIASLLPGIQEAGILEMKAEEWYPYWPQAWERWFNSPWGGLGFLYP</sequence>
<name>A0A5C3L5M3_COPMA</name>
<accession>A0A5C3L5M3</accession>
<dbReference type="AlphaFoldDB" id="A0A5C3L5M3"/>
<dbReference type="SUPFAM" id="SSF52047">
    <property type="entry name" value="RNI-like"/>
    <property type="match status" value="1"/>
</dbReference>